<comment type="caution">
    <text evidence="1">The sequence shown here is derived from an EMBL/GenBank/DDBJ whole genome shotgun (WGS) entry which is preliminary data.</text>
</comment>
<accession>A0A0M9W9K0</accession>
<dbReference type="AlphaFoldDB" id="A0A0M9W9K0"/>
<reference evidence="1 2" key="1">
    <citation type="submission" date="2015-08" db="EMBL/GenBank/DDBJ databases">
        <title>Genome sequencing of Penicillium nordicum.</title>
        <authorList>
            <person name="Nguyen H.D."/>
            <person name="Seifert K.A."/>
        </authorList>
    </citation>
    <scope>NUCLEOTIDE SEQUENCE [LARGE SCALE GENOMIC DNA]</scope>
    <source>
        <strain evidence="1 2">DAOMC 185683</strain>
    </source>
</reference>
<organism evidence="1 2">
    <name type="scientific">Penicillium nordicum</name>
    <dbReference type="NCBI Taxonomy" id="229535"/>
    <lineage>
        <taxon>Eukaryota</taxon>
        <taxon>Fungi</taxon>
        <taxon>Dikarya</taxon>
        <taxon>Ascomycota</taxon>
        <taxon>Pezizomycotina</taxon>
        <taxon>Eurotiomycetes</taxon>
        <taxon>Eurotiomycetidae</taxon>
        <taxon>Eurotiales</taxon>
        <taxon>Aspergillaceae</taxon>
        <taxon>Penicillium</taxon>
    </lineage>
</organism>
<dbReference type="EMBL" id="LHQQ01000458">
    <property type="protein sequence ID" value="KOS36433.1"/>
    <property type="molecule type" value="Genomic_DNA"/>
</dbReference>
<evidence type="ECO:0000313" key="2">
    <source>
        <dbReference type="Proteomes" id="UP000037696"/>
    </source>
</evidence>
<keyword evidence="2" id="KW-1185">Reference proteome</keyword>
<dbReference type="Proteomes" id="UP000037696">
    <property type="component" value="Unassembled WGS sequence"/>
</dbReference>
<gene>
    <name evidence="1" type="ORF">ACN38_g12825</name>
</gene>
<protein>
    <submittedName>
        <fullName evidence="1">Uncharacterized protein</fullName>
    </submittedName>
</protein>
<proteinExistence type="predicted"/>
<sequence>MWTCHLSHALGHTPSTMATIHHGPSILPPILFNHPLQSFIHLAQPSSSINHSLRSSIHFKQLSTSLNYFNQQSTSVIHPLQPRSTIYFNHPLQSTTHFDHLSTSNNYLLQPPIYFKQLSHPFQSSNSTIELNPNQSDRGGLRLQGNRQTATTLIIQSYLDPPPRSRLPFDPPLNSIPASLAVAGFTASGQSADW</sequence>
<name>A0A0M9W9K0_9EURO</name>
<evidence type="ECO:0000313" key="1">
    <source>
        <dbReference type="EMBL" id="KOS36433.1"/>
    </source>
</evidence>